<evidence type="ECO:0000313" key="2">
    <source>
        <dbReference type="EMBL" id="MDQ0997919.1"/>
    </source>
</evidence>
<proteinExistence type="predicted"/>
<gene>
    <name evidence="2" type="ORF">QFZ34_003101</name>
</gene>
<dbReference type="CDD" id="cd04301">
    <property type="entry name" value="NAT_SF"/>
    <property type="match status" value="1"/>
</dbReference>
<reference evidence="2 3" key="1">
    <citation type="submission" date="2023-07" db="EMBL/GenBank/DDBJ databases">
        <title>Comparative genomics of wheat-associated soil bacteria to identify genetic determinants of phenazine resistance.</title>
        <authorList>
            <person name="Mouncey N."/>
        </authorList>
    </citation>
    <scope>NUCLEOTIDE SEQUENCE [LARGE SCALE GENOMIC DNA]</scope>
    <source>
        <strain evidence="2 3">W4I11</strain>
    </source>
</reference>
<dbReference type="Proteomes" id="UP001237780">
    <property type="component" value="Unassembled WGS sequence"/>
</dbReference>
<sequence length="164" mass="17592">MSDVTVQTTSPDDYPEVANLVERAFGETGEVELISRLRENNDVLLELVARKNGILAGHILFSRVKITGKNHDAVALAPLAVLPKFQKQGVGSLLIQTAHTELVAAGETLSLVLGDPAYYGRFGYEHLRAAGFESAYQGEYLQALAFADAPSTGVLQYALAFGAL</sequence>
<dbReference type="InterPro" id="IPR016181">
    <property type="entry name" value="Acyl_CoA_acyltransferase"/>
</dbReference>
<evidence type="ECO:0000313" key="3">
    <source>
        <dbReference type="Proteomes" id="UP001237780"/>
    </source>
</evidence>
<dbReference type="SUPFAM" id="SSF55729">
    <property type="entry name" value="Acyl-CoA N-acyltransferases (Nat)"/>
    <property type="match status" value="1"/>
</dbReference>
<dbReference type="RefSeq" id="WP_307282348.1">
    <property type="nucleotide sequence ID" value="NZ_JAUSZT010000003.1"/>
</dbReference>
<dbReference type="Gene3D" id="3.40.630.30">
    <property type="match status" value="1"/>
</dbReference>
<feature type="domain" description="N-acetyltransferase" evidence="1">
    <location>
        <begin position="4"/>
        <end position="147"/>
    </location>
</feature>
<keyword evidence="3" id="KW-1185">Reference proteome</keyword>
<name>A0ABU0SAY1_9HYPH</name>
<dbReference type="GO" id="GO:0016746">
    <property type="term" value="F:acyltransferase activity"/>
    <property type="evidence" value="ECO:0007669"/>
    <property type="project" value="UniProtKB-KW"/>
</dbReference>
<accession>A0ABU0SAY1</accession>
<protein>
    <submittedName>
        <fullName evidence="2">Acetyltransferase</fullName>
        <ecNumber evidence="2">2.3.1.-</ecNumber>
    </submittedName>
</protein>
<dbReference type="InterPro" id="IPR000182">
    <property type="entry name" value="GNAT_dom"/>
</dbReference>
<keyword evidence="2" id="KW-0012">Acyltransferase</keyword>
<evidence type="ECO:0000259" key="1">
    <source>
        <dbReference type="PROSITE" id="PS51186"/>
    </source>
</evidence>
<dbReference type="EMBL" id="JAUSZT010000003">
    <property type="protein sequence ID" value="MDQ0997919.1"/>
    <property type="molecule type" value="Genomic_DNA"/>
</dbReference>
<dbReference type="PROSITE" id="PS51186">
    <property type="entry name" value="GNAT"/>
    <property type="match status" value="1"/>
</dbReference>
<dbReference type="Pfam" id="PF13527">
    <property type="entry name" value="Acetyltransf_9"/>
    <property type="match status" value="1"/>
</dbReference>
<keyword evidence="2" id="KW-0808">Transferase</keyword>
<dbReference type="EC" id="2.3.1.-" evidence="2"/>
<comment type="caution">
    <text evidence="2">The sequence shown here is derived from an EMBL/GenBank/DDBJ whole genome shotgun (WGS) entry which is preliminary data.</text>
</comment>
<organism evidence="2 3">
    <name type="scientific">Phyllobacterium ifriqiyense</name>
    <dbReference type="NCBI Taxonomy" id="314238"/>
    <lineage>
        <taxon>Bacteria</taxon>
        <taxon>Pseudomonadati</taxon>
        <taxon>Pseudomonadota</taxon>
        <taxon>Alphaproteobacteria</taxon>
        <taxon>Hyphomicrobiales</taxon>
        <taxon>Phyllobacteriaceae</taxon>
        <taxon>Phyllobacterium</taxon>
    </lineage>
</organism>